<dbReference type="EMBL" id="ML996150">
    <property type="protein sequence ID" value="KAF2734248.1"/>
    <property type="molecule type" value="Genomic_DNA"/>
</dbReference>
<organism evidence="1 2">
    <name type="scientific">Polyplosphaeria fusca</name>
    <dbReference type="NCBI Taxonomy" id="682080"/>
    <lineage>
        <taxon>Eukaryota</taxon>
        <taxon>Fungi</taxon>
        <taxon>Dikarya</taxon>
        <taxon>Ascomycota</taxon>
        <taxon>Pezizomycotina</taxon>
        <taxon>Dothideomycetes</taxon>
        <taxon>Pleosporomycetidae</taxon>
        <taxon>Pleosporales</taxon>
        <taxon>Tetraplosphaeriaceae</taxon>
        <taxon>Polyplosphaeria</taxon>
    </lineage>
</organism>
<dbReference type="Proteomes" id="UP000799444">
    <property type="component" value="Unassembled WGS sequence"/>
</dbReference>
<name>A0A9P4V2K2_9PLEO</name>
<dbReference type="AlphaFoldDB" id="A0A9P4V2K2"/>
<sequence>MPFSWPSALVADRPPSASIFVHWSFAISHVLVPELCAECCCLRSRETLRFSRYVLRGCTRETAVLMSTAS</sequence>
<reference evidence="1" key="1">
    <citation type="journal article" date="2020" name="Stud. Mycol.">
        <title>101 Dothideomycetes genomes: a test case for predicting lifestyles and emergence of pathogens.</title>
        <authorList>
            <person name="Haridas S."/>
            <person name="Albert R."/>
            <person name="Binder M."/>
            <person name="Bloem J."/>
            <person name="Labutti K."/>
            <person name="Salamov A."/>
            <person name="Andreopoulos B."/>
            <person name="Baker S."/>
            <person name="Barry K."/>
            <person name="Bills G."/>
            <person name="Bluhm B."/>
            <person name="Cannon C."/>
            <person name="Castanera R."/>
            <person name="Culley D."/>
            <person name="Daum C."/>
            <person name="Ezra D."/>
            <person name="Gonzalez J."/>
            <person name="Henrissat B."/>
            <person name="Kuo A."/>
            <person name="Liang C."/>
            <person name="Lipzen A."/>
            <person name="Lutzoni F."/>
            <person name="Magnuson J."/>
            <person name="Mondo S."/>
            <person name="Nolan M."/>
            <person name="Ohm R."/>
            <person name="Pangilinan J."/>
            <person name="Park H.-J."/>
            <person name="Ramirez L."/>
            <person name="Alfaro M."/>
            <person name="Sun H."/>
            <person name="Tritt A."/>
            <person name="Yoshinaga Y."/>
            <person name="Zwiers L.-H."/>
            <person name="Turgeon B."/>
            <person name="Goodwin S."/>
            <person name="Spatafora J."/>
            <person name="Crous P."/>
            <person name="Grigoriev I."/>
        </authorList>
    </citation>
    <scope>NUCLEOTIDE SEQUENCE</scope>
    <source>
        <strain evidence="1">CBS 125425</strain>
    </source>
</reference>
<keyword evidence="2" id="KW-1185">Reference proteome</keyword>
<evidence type="ECO:0000313" key="2">
    <source>
        <dbReference type="Proteomes" id="UP000799444"/>
    </source>
</evidence>
<evidence type="ECO:0000313" key="1">
    <source>
        <dbReference type="EMBL" id="KAF2734248.1"/>
    </source>
</evidence>
<gene>
    <name evidence="1" type="ORF">EJ04DRAFT_512623</name>
</gene>
<proteinExistence type="predicted"/>
<accession>A0A9P4V2K2</accession>
<protein>
    <submittedName>
        <fullName evidence="1">Uncharacterized protein</fullName>
    </submittedName>
</protein>
<comment type="caution">
    <text evidence="1">The sequence shown here is derived from an EMBL/GenBank/DDBJ whole genome shotgun (WGS) entry which is preliminary data.</text>
</comment>